<dbReference type="InterPro" id="IPR036047">
    <property type="entry name" value="F-box-like_dom_sf"/>
</dbReference>
<dbReference type="InterPro" id="IPR001810">
    <property type="entry name" value="F-box_dom"/>
</dbReference>
<gene>
    <name evidence="2" type="primary">LOC102700272</name>
</gene>
<name>J3N0U1_ORYBR</name>
<accession>J3N0U1</accession>
<dbReference type="Pfam" id="PF23635">
    <property type="entry name" value="Beta-prop_AT5G49610-like"/>
    <property type="match status" value="1"/>
</dbReference>
<protein>
    <recommendedName>
        <fullName evidence="1">F-box domain-containing protein</fullName>
    </recommendedName>
</protein>
<dbReference type="Gramene" id="OB10G11390.1">
    <property type="protein sequence ID" value="OB10G11390.1"/>
    <property type="gene ID" value="OB10G11390"/>
</dbReference>
<reference evidence="2" key="2">
    <citation type="submission" date="2013-04" db="UniProtKB">
        <authorList>
            <consortium name="EnsemblPlants"/>
        </authorList>
    </citation>
    <scope>IDENTIFICATION</scope>
</reference>
<proteinExistence type="predicted"/>
<dbReference type="eggNOG" id="ENOG502R1VF">
    <property type="taxonomic scope" value="Eukaryota"/>
</dbReference>
<dbReference type="SUPFAM" id="SSF81383">
    <property type="entry name" value="F-box domain"/>
    <property type="match status" value="1"/>
</dbReference>
<evidence type="ECO:0000313" key="3">
    <source>
        <dbReference type="Proteomes" id="UP000006038"/>
    </source>
</evidence>
<dbReference type="HOGENOM" id="CLU_017945_2_3_1"/>
<organism evidence="2">
    <name type="scientific">Oryza brachyantha</name>
    <name type="common">malo sina</name>
    <dbReference type="NCBI Taxonomy" id="4533"/>
    <lineage>
        <taxon>Eukaryota</taxon>
        <taxon>Viridiplantae</taxon>
        <taxon>Streptophyta</taxon>
        <taxon>Embryophyta</taxon>
        <taxon>Tracheophyta</taxon>
        <taxon>Spermatophyta</taxon>
        <taxon>Magnoliopsida</taxon>
        <taxon>Liliopsida</taxon>
        <taxon>Poales</taxon>
        <taxon>Poaceae</taxon>
        <taxon>BOP clade</taxon>
        <taxon>Oryzoideae</taxon>
        <taxon>Oryzeae</taxon>
        <taxon>Oryzinae</taxon>
        <taxon>Oryza</taxon>
    </lineage>
</organism>
<evidence type="ECO:0000313" key="2">
    <source>
        <dbReference type="EnsemblPlants" id="OB10G11390.1"/>
    </source>
</evidence>
<sequence>MGAATSRFGPCWPRRRRSPQDEPYLTDDVLEEVFLRLPPHPDCLRRVSLVSRRFRRVVTGRRFLARVRGIRGVAPQLVGLFHNHNHGDDRFVPVGVDGSGYFRRRAGPVGRPPRGPLSPGDAQWNILGCRGGRVLLLSPDRLRLLVLEPMRGRRQYFPAPPAPVYKPSCFSNAAVVTADSGHDELSSHLFRVVFVSCNAASKRSTVFIYNSAAFRWTKVATAEMSSVVDGRPSVLIGQVLYWHLVSHGIISFNLETHELHEILVPADAFDDVHEASLNIVVPKGGGVGLAAVSGYILQMWTLRNFTHGASTWDLRKIVRLDALLPLRNARFAAPPPTPTAKHPLVWMMALDEDKNVGYIWTMVGVFAVQLDSMKYHKVIGAVCRGMDLVYPYKTFFLPAGT</sequence>
<keyword evidence="3" id="KW-1185">Reference proteome</keyword>
<dbReference type="Pfam" id="PF00646">
    <property type="entry name" value="F-box"/>
    <property type="match status" value="1"/>
</dbReference>
<dbReference type="SMART" id="SM00256">
    <property type="entry name" value="FBOX"/>
    <property type="match status" value="1"/>
</dbReference>
<dbReference type="InterPro" id="IPR056594">
    <property type="entry name" value="AT5G49610-like_b-prop"/>
</dbReference>
<dbReference type="EnsemblPlants" id="OB10G11390.1">
    <property type="protein sequence ID" value="OB10G11390.1"/>
    <property type="gene ID" value="OB10G11390"/>
</dbReference>
<evidence type="ECO:0000259" key="1">
    <source>
        <dbReference type="SMART" id="SM00256"/>
    </source>
</evidence>
<dbReference type="Proteomes" id="UP000006038">
    <property type="component" value="Chromosome 10"/>
</dbReference>
<dbReference type="OMA" id="DTMNYHK"/>
<dbReference type="AlphaFoldDB" id="J3N0U1"/>
<dbReference type="PANTHER" id="PTHR32133">
    <property type="entry name" value="OS07G0120400 PROTEIN"/>
    <property type="match status" value="1"/>
</dbReference>
<reference evidence="2" key="1">
    <citation type="journal article" date="2013" name="Nat. Commun.">
        <title>Whole-genome sequencing of Oryza brachyantha reveals mechanisms underlying Oryza genome evolution.</title>
        <authorList>
            <person name="Chen J."/>
            <person name="Huang Q."/>
            <person name="Gao D."/>
            <person name="Wang J."/>
            <person name="Lang Y."/>
            <person name="Liu T."/>
            <person name="Li B."/>
            <person name="Bai Z."/>
            <person name="Luis Goicoechea J."/>
            <person name="Liang C."/>
            <person name="Chen C."/>
            <person name="Zhang W."/>
            <person name="Sun S."/>
            <person name="Liao Y."/>
            <person name="Zhang X."/>
            <person name="Yang L."/>
            <person name="Song C."/>
            <person name="Wang M."/>
            <person name="Shi J."/>
            <person name="Liu G."/>
            <person name="Liu J."/>
            <person name="Zhou H."/>
            <person name="Zhou W."/>
            <person name="Yu Q."/>
            <person name="An N."/>
            <person name="Chen Y."/>
            <person name="Cai Q."/>
            <person name="Wang B."/>
            <person name="Liu B."/>
            <person name="Min J."/>
            <person name="Huang Y."/>
            <person name="Wu H."/>
            <person name="Li Z."/>
            <person name="Zhang Y."/>
            <person name="Yin Y."/>
            <person name="Song W."/>
            <person name="Jiang J."/>
            <person name="Jackson S.A."/>
            <person name="Wing R.A."/>
            <person name="Wang J."/>
            <person name="Chen M."/>
        </authorList>
    </citation>
    <scope>NUCLEOTIDE SEQUENCE [LARGE SCALE GENOMIC DNA]</scope>
    <source>
        <strain evidence="2">cv. IRGC 101232</strain>
    </source>
</reference>
<feature type="domain" description="F-box" evidence="1">
    <location>
        <begin position="25"/>
        <end position="67"/>
    </location>
</feature>
<dbReference type="PANTHER" id="PTHR32133:SF293">
    <property type="entry name" value="F-BOX DOMAIN CONTAINING PROTEIN, EXPRESSED"/>
    <property type="match status" value="1"/>
</dbReference>